<accession>A0AAV2FXM1</accession>
<dbReference type="SUPFAM" id="SSF56672">
    <property type="entry name" value="DNA/RNA polymerases"/>
    <property type="match status" value="1"/>
</dbReference>
<sequence length="413" mass="46970">MKELSKKLAGWNKEVFGNIYKRKKELFRALKSLEMFNERKPSRSSMEKEKATREELEDILWQEELLWRQKARVKLVVKGDLNTRYFHNCTLSRRKRNKITRLQDAEGNWIDDPAMLQDMAREHFVNLFTNDAPCSGIQLPALFPHVDESWLSRIGKTPNIADIIAVLMGMNGLKAPGKDGFHALFFQKCWNTVGTDFASLVLKCFAIPSTIQSINETLLALIPKVDSPSSMNHFRPISLCNVGYKVIAKCIANNLKHLMPHLVHPNQSSFVPKHHITDNIIILQETVHSMSRKTGKKGTMLLKIDLAKAYDRIDWKFLEETLMAARFPSSCIRLIMACVTTTSFQVLWSGGQTDSFTPTRGLRQGCPLSPCLFTLCIERLSHCILQEVNDGNWKPVCLSPGVLLFHISSLLTT</sequence>
<protein>
    <recommendedName>
        <fullName evidence="1">Reverse transcriptase domain-containing protein</fullName>
    </recommendedName>
</protein>
<dbReference type="PANTHER" id="PTHR19446">
    <property type="entry name" value="REVERSE TRANSCRIPTASES"/>
    <property type="match status" value="1"/>
</dbReference>
<proteinExistence type="predicted"/>
<evidence type="ECO:0000313" key="2">
    <source>
        <dbReference type="EMBL" id="CAL1402684.1"/>
    </source>
</evidence>
<dbReference type="AlphaFoldDB" id="A0AAV2FXM1"/>
<keyword evidence="3" id="KW-1185">Reference proteome</keyword>
<dbReference type="CDD" id="cd01650">
    <property type="entry name" value="RT_nLTR_like"/>
    <property type="match status" value="1"/>
</dbReference>
<feature type="domain" description="Reverse transcriptase" evidence="1">
    <location>
        <begin position="203"/>
        <end position="413"/>
    </location>
</feature>
<evidence type="ECO:0000313" key="3">
    <source>
        <dbReference type="Proteomes" id="UP001497516"/>
    </source>
</evidence>
<evidence type="ECO:0000259" key="1">
    <source>
        <dbReference type="PROSITE" id="PS50878"/>
    </source>
</evidence>
<dbReference type="Proteomes" id="UP001497516">
    <property type="component" value="Chromosome 7"/>
</dbReference>
<dbReference type="InterPro" id="IPR000477">
    <property type="entry name" value="RT_dom"/>
</dbReference>
<dbReference type="PROSITE" id="PS50878">
    <property type="entry name" value="RT_POL"/>
    <property type="match status" value="1"/>
</dbReference>
<dbReference type="InterPro" id="IPR043502">
    <property type="entry name" value="DNA/RNA_pol_sf"/>
</dbReference>
<dbReference type="Pfam" id="PF00078">
    <property type="entry name" value="RVT_1"/>
    <property type="match status" value="1"/>
</dbReference>
<dbReference type="EMBL" id="OZ034820">
    <property type="protein sequence ID" value="CAL1402684.1"/>
    <property type="molecule type" value="Genomic_DNA"/>
</dbReference>
<gene>
    <name evidence="2" type="ORF">LTRI10_LOCUS42668</name>
</gene>
<organism evidence="2 3">
    <name type="scientific">Linum trigynum</name>
    <dbReference type="NCBI Taxonomy" id="586398"/>
    <lineage>
        <taxon>Eukaryota</taxon>
        <taxon>Viridiplantae</taxon>
        <taxon>Streptophyta</taxon>
        <taxon>Embryophyta</taxon>
        <taxon>Tracheophyta</taxon>
        <taxon>Spermatophyta</taxon>
        <taxon>Magnoliopsida</taxon>
        <taxon>eudicotyledons</taxon>
        <taxon>Gunneridae</taxon>
        <taxon>Pentapetalae</taxon>
        <taxon>rosids</taxon>
        <taxon>fabids</taxon>
        <taxon>Malpighiales</taxon>
        <taxon>Linaceae</taxon>
        <taxon>Linum</taxon>
    </lineage>
</organism>
<name>A0AAV2FXM1_9ROSI</name>
<reference evidence="2 3" key="1">
    <citation type="submission" date="2024-04" db="EMBL/GenBank/DDBJ databases">
        <authorList>
            <person name="Fracassetti M."/>
        </authorList>
    </citation>
    <scope>NUCLEOTIDE SEQUENCE [LARGE SCALE GENOMIC DNA]</scope>
</reference>